<keyword evidence="2" id="KW-1185">Reference proteome</keyword>
<protein>
    <submittedName>
        <fullName evidence="1">Uncharacterized protein</fullName>
    </submittedName>
</protein>
<dbReference type="EMBL" id="CP117884">
    <property type="protein sequence ID" value="WDF82079.1"/>
    <property type="molecule type" value="Genomic_DNA"/>
</dbReference>
<proteinExistence type="predicted"/>
<sequence length="305" mass="35699">MIALQEMLFWGVCRLRIVRGHVLRPWPRYDRLFANGVTASAELYTKEMFPTLTTAEIKAESQFFRFYQLSRLRFGSLRDNWLEMYATIMDEHNTVSNYIKRLSNFLVEHWSSDASLLITDNMPLMTNIIRIVAGFYLFEGPAPLPVDFYDQARDLYAHTKMYQDVYDFNTGLPSSYKVLRDSARPLTRLICYLLSPEMKHFTWNNVVRCKMLLDDGSINLQRINTFLNDLSFVQVMSPEEPIADADLVVTFSDDEPIIPAGSEHITQVTWHNNSDYGDLFRLYRAAKVTFLQKINYNEKYPYLQL</sequence>
<organism evidence="1 2">
    <name type="scientific">Lacticaseibacillus pabuli</name>
    <dbReference type="NCBI Taxonomy" id="3025672"/>
    <lineage>
        <taxon>Bacteria</taxon>
        <taxon>Bacillati</taxon>
        <taxon>Bacillota</taxon>
        <taxon>Bacilli</taxon>
        <taxon>Lactobacillales</taxon>
        <taxon>Lactobacillaceae</taxon>
        <taxon>Lacticaseibacillus</taxon>
    </lineage>
</organism>
<name>A0ABY7WPH9_9LACO</name>
<reference evidence="1 2" key="1">
    <citation type="submission" date="2023-02" db="EMBL/GenBank/DDBJ databases">
        <title>Genome sequence of Lacticaseibacillus sp. KACC 23028.</title>
        <authorList>
            <person name="Kim S."/>
            <person name="Heo J."/>
            <person name="Kwon S.-W."/>
        </authorList>
    </citation>
    <scope>NUCLEOTIDE SEQUENCE [LARGE SCALE GENOMIC DNA]</scope>
    <source>
        <strain evidence="1 2">KACC 23028</strain>
    </source>
</reference>
<evidence type="ECO:0000313" key="1">
    <source>
        <dbReference type="EMBL" id="WDF82079.1"/>
    </source>
</evidence>
<gene>
    <name evidence="1" type="ORF">PQ472_09285</name>
</gene>
<dbReference type="RefSeq" id="WP_274259302.1">
    <property type="nucleotide sequence ID" value="NZ_CP117884.1"/>
</dbReference>
<dbReference type="Proteomes" id="UP001220377">
    <property type="component" value="Chromosome"/>
</dbReference>
<evidence type="ECO:0000313" key="2">
    <source>
        <dbReference type="Proteomes" id="UP001220377"/>
    </source>
</evidence>
<accession>A0ABY7WPH9</accession>